<dbReference type="GO" id="GO:0004298">
    <property type="term" value="F:threonine-type endopeptidase activity"/>
    <property type="evidence" value="ECO:0007669"/>
    <property type="project" value="UniProtKB-KW"/>
</dbReference>
<evidence type="ECO:0000256" key="8">
    <source>
        <dbReference type="PIRSR" id="PIRSR600243-1"/>
    </source>
</evidence>
<accession>A0AAD8LPY3</accession>
<dbReference type="InterPro" id="IPR000243">
    <property type="entry name" value="Pept_T1A_subB"/>
</dbReference>
<dbReference type="CDD" id="cd03761">
    <property type="entry name" value="proteasome_beta_type_5"/>
    <property type="match status" value="1"/>
</dbReference>
<dbReference type="EMBL" id="JAVEPI010000002">
    <property type="protein sequence ID" value="KAK1443543.1"/>
    <property type="molecule type" value="Genomic_DNA"/>
</dbReference>
<evidence type="ECO:0000256" key="5">
    <source>
        <dbReference type="ARBA" id="ARBA00022801"/>
    </source>
</evidence>
<keyword evidence="6 9" id="KW-0647">Proteasome</keyword>
<comment type="subunit">
    <text evidence="9">Component of the proteasome complex.</text>
</comment>
<keyword evidence="5" id="KW-0378">Hydrolase</keyword>
<dbReference type="PANTHER" id="PTHR32194:SF3">
    <property type="entry name" value="PROTEASOME SUBUNIT BETA"/>
    <property type="match status" value="1"/>
</dbReference>
<organism evidence="10 11">
    <name type="scientific">Babesia gibsoni</name>
    <dbReference type="NCBI Taxonomy" id="33632"/>
    <lineage>
        <taxon>Eukaryota</taxon>
        <taxon>Sar</taxon>
        <taxon>Alveolata</taxon>
        <taxon>Apicomplexa</taxon>
        <taxon>Aconoidasida</taxon>
        <taxon>Piroplasmida</taxon>
        <taxon>Babesiidae</taxon>
        <taxon>Babesia</taxon>
    </lineage>
</organism>
<dbReference type="GO" id="GO:0051603">
    <property type="term" value="P:proteolysis involved in protein catabolic process"/>
    <property type="evidence" value="ECO:0007669"/>
    <property type="project" value="InterPro"/>
</dbReference>
<reference evidence="10" key="1">
    <citation type="submission" date="2023-08" db="EMBL/GenBank/DDBJ databases">
        <title>Draft sequence of the Babesia gibsoni genome.</title>
        <authorList>
            <person name="Yamagishi J.Y."/>
            <person name="Xuan X.X."/>
        </authorList>
    </citation>
    <scope>NUCLEOTIDE SEQUENCE</scope>
    <source>
        <strain evidence="10">Azabu</strain>
    </source>
</reference>
<dbReference type="PROSITE" id="PS51476">
    <property type="entry name" value="PROTEASOME_BETA_2"/>
    <property type="match status" value="1"/>
</dbReference>
<dbReference type="Pfam" id="PF00227">
    <property type="entry name" value="Proteasome"/>
    <property type="match status" value="1"/>
</dbReference>
<comment type="function">
    <text evidence="9">Component of the proteasome, a multicatalytic proteinase complex which is characterized by its ability to cleave peptides with Arg, Phe, Tyr, Leu, and Glu adjacent to the leaving group at neutral or slightly basic pH. The proteasome has an ATP-dependent proteolytic activity.</text>
</comment>
<evidence type="ECO:0000256" key="7">
    <source>
        <dbReference type="ARBA" id="ARBA00023145"/>
    </source>
</evidence>
<dbReference type="Proteomes" id="UP001230268">
    <property type="component" value="Unassembled WGS sequence"/>
</dbReference>
<name>A0AAD8LPY3_BABGI</name>
<dbReference type="InterPro" id="IPR001353">
    <property type="entry name" value="Proteasome_sua/b"/>
</dbReference>
<dbReference type="InterPro" id="IPR029055">
    <property type="entry name" value="Ntn_hydrolases_N"/>
</dbReference>
<dbReference type="GO" id="GO:0005634">
    <property type="term" value="C:nucleus"/>
    <property type="evidence" value="ECO:0007669"/>
    <property type="project" value="UniProtKB-SubCell"/>
</dbReference>
<comment type="subcellular location">
    <subcellularLocation>
        <location evidence="9">Cytoplasm</location>
    </subcellularLocation>
    <subcellularLocation>
        <location evidence="9">Nucleus</location>
    </subcellularLocation>
</comment>
<gene>
    <name evidence="10" type="ORF">BgAZ_204190</name>
</gene>
<keyword evidence="7" id="KW-0865">Zymogen</keyword>
<comment type="caution">
    <text evidence="10">The sequence shown here is derived from an EMBL/GenBank/DDBJ whole genome shotgun (WGS) entry which is preliminary data.</text>
</comment>
<evidence type="ECO:0000256" key="9">
    <source>
        <dbReference type="RuleBase" id="RU004203"/>
    </source>
</evidence>
<evidence type="ECO:0000256" key="4">
    <source>
        <dbReference type="ARBA" id="ARBA00022698"/>
    </source>
</evidence>
<evidence type="ECO:0000256" key="3">
    <source>
        <dbReference type="ARBA" id="ARBA00022670"/>
    </source>
</evidence>
<comment type="similarity">
    <text evidence="9">Belongs to the peptidase T1B family.</text>
</comment>
<sequence>MINVEEDVACQEPFAASGGATDILQAGFQLYPLEKMNHIKTLNKGEGNDVFKFEKGTTTLAFVFDGGIIVAVDSRASMGPTVATHGISKVIEINDYLLGTMAGGAADCLYWERHIAKLCRLHGLRNQERITVAHAAQLLANIFFYFRGYGLSAGTMIAGWDKGKGPQLYYVSDQGERLKGRLFSVGSGALFAYGVIDQHYRSDMTLDEAVALAKRAIYQAAHRDAFSGGAVNVYHVHENGWTKLVHFKDVTELHYEYAEEKNVPGDIM</sequence>
<dbReference type="PANTHER" id="PTHR32194">
    <property type="entry name" value="METALLOPROTEASE TLDD"/>
    <property type="match status" value="1"/>
</dbReference>
<evidence type="ECO:0000256" key="2">
    <source>
        <dbReference type="ARBA" id="ARBA00022490"/>
    </source>
</evidence>
<dbReference type="PRINTS" id="PR00141">
    <property type="entry name" value="PROTEASOME"/>
</dbReference>
<keyword evidence="4" id="KW-0888">Threonine protease</keyword>
<dbReference type="InterPro" id="IPR023333">
    <property type="entry name" value="Proteasome_suB-type"/>
</dbReference>
<dbReference type="SUPFAM" id="SSF56235">
    <property type="entry name" value="N-terminal nucleophile aminohydrolases (Ntn hydrolases)"/>
    <property type="match status" value="1"/>
</dbReference>
<dbReference type="Gene3D" id="3.60.20.10">
    <property type="entry name" value="Glutamine Phosphoribosylpyrophosphate, subunit 1, domain 1"/>
    <property type="match status" value="1"/>
</dbReference>
<dbReference type="InterPro" id="IPR016050">
    <property type="entry name" value="Proteasome_bsu_CS"/>
</dbReference>
<dbReference type="AlphaFoldDB" id="A0AAD8LPY3"/>
<proteinExistence type="inferred from homology"/>
<dbReference type="PROSITE" id="PS00854">
    <property type="entry name" value="PROTEASOME_BETA_1"/>
    <property type="match status" value="1"/>
</dbReference>
<evidence type="ECO:0000313" key="10">
    <source>
        <dbReference type="EMBL" id="KAK1443543.1"/>
    </source>
</evidence>
<evidence type="ECO:0000313" key="11">
    <source>
        <dbReference type="Proteomes" id="UP001230268"/>
    </source>
</evidence>
<keyword evidence="2 9" id="KW-0963">Cytoplasm</keyword>
<feature type="active site" description="Nucleophile" evidence="8">
    <location>
        <position position="57"/>
    </location>
</feature>
<evidence type="ECO:0000256" key="6">
    <source>
        <dbReference type="ARBA" id="ARBA00022942"/>
    </source>
</evidence>
<keyword evidence="11" id="KW-1185">Reference proteome</keyword>
<dbReference type="GO" id="GO:0005737">
    <property type="term" value="C:cytoplasm"/>
    <property type="evidence" value="ECO:0007669"/>
    <property type="project" value="UniProtKB-SubCell"/>
</dbReference>
<keyword evidence="9" id="KW-0539">Nucleus</keyword>
<evidence type="ECO:0000256" key="1">
    <source>
        <dbReference type="ARBA" id="ARBA00001198"/>
    </source>
</evidence>
<comment type="catalytic activity">
    <reaction evidence="1">
        <text>Cleavage of peptide bonds with very broad specificity.</text>
        <dbReference type="EC" id="3.4.25.1"/>
    </reaction>
</comment>
<keyword evidence="3" id="KW-0645">Protease</keyword>
<protein>
    <recommendedName>
        <fullName evidence="9">Proteasome subunit beta</fullName>
    </recommendedName>
</protein>
<dbReference type="GO" id="GO:0005839">
    <property type="term" value="C:proteasome core complex"/>
    <property type="evidence" value="ECO:0007669"/>
    <property type="project" value="InterPro"/>
</dbReference>